<dbReference type="InterPro" id="IPR018076">
    <property type="entry name" value="T2SS_GspF_dom"/>
</dbReference>
<keyword evidence="5 6" id="KW-0472">Membrane</keyword>
<proteinExistence type="predicted"/>
<dbReference type="InterPro" id="IPR042094">
    <property type="entry name" value="T2SS_GspF_sf"/>
</dbReference>
<evidence type="ECO:0000256" key="3">
    <source>
        <dbReference type="ARBA" id="ARBA00022692"/>
    </source>
</evidence>
<evidence type="ECO:0000256" key="6">
    <source>
        <dbReference type="SAM" id="Phobius"/>
    </source>
</evidence>
<evidence type="ECO:0000259" key="7">
    <source>
        <dbReference type="Pfam" id="PF00482"/>
    </source>
</evidence>
<dbReference type="PANTHER" id="PTHR35402:SF1">
    <property type="entry name" value="TYPE II SECRETION SYSTEM PROTEIN GSPF DOMAIN-CONTAINING PROTEIN"/>
    <property type="match status" value="1"/>
</dbReference>
<feature type="transmembrane region" description="Helical" evidence="6">
    <location>
        <begin position="85"/>
        <end position="105"/>
    </location>
</feature>
<feature type="domain" description="Type II secretion system protein GspF" evidence="7">
    <location>
        <begin position="123"/>
        <end position="248"/>
    </location>
</feature>
<protein>
    <recommendedName>
        <fullName evidence="7">Type II secretion system protein GspF domain-containing protein</fullName>
    </recommendedName>
</protein>
<dbReference type="Pfam" id="PF00482">
    <property type="entry name" value="T2SSF"/>
    <property type="match status" value="1"/>
</dbReference>
<dbReference type="RefSeq" id="WP_338102947.1">
    <property type="nucleotide sequence ID" value="NZ_CP131060.1"/>
</dbReference>
<dbReference type="Proteomes" id="UP001303587">
    <property type="component" value="Chromosome"/>
</dbReference>
<evidence type="ECO:0000256" key="1">
    <source>
        <dbReference type="ARBA" id="ARBA00004651"/>
    </source>
</evidence>
<feature type="transmembrane region" description="Helical" evidence="6">
    <location>
        <begin position="46"/>
        <end position="65"/>
    </location>
</feature>
<evidence type="ECO:0000256" key="5">
    <source>
        <dbReference type="ARBA" id="ARBA00023136"/>
    </source>
</evidence>
<feature type="transmembrane region" description="Helical" evidence="6">
    <location>
        <begin position="305"/>
        <end position="326"/>
    </location>
</feature>
<evidence type="ECO:0000256" key="2">
    <source>
        <dbReference type="ARBA" id="ARBA00022475"/>
    </source>
</evidence>
<dbReference type="GO" id="GO:0005886">
    <property type="term" value="C:plasma membrane"/>
    <property type="evidence" value="ECO:0007669"/>
    <property type="project" value="UniProtKB-SubCell"/>
</dbReference>
<organism evidence="8 9">
    <name type="scientific">Methanolapillus millepedarum</name>
    <dbReference type="NCBI Taxonomy" id="3028296"/>
    <lineage>
        <taxon>Archaea</taxon>
        <taxon>Methanobacteriati</taxon>
        <taxon>Methanobacteriota</taxon>
        <taxon>Stenosarchaea group</taxon>
        <taxon>Methanomicrobia</taxon>
        <taxon>Methanosarcinales</taxon>
        <taxon>Methanosarcinaceae</taxon>
        <taxon>Methanolapillus</taxon>
    </lineage>
</organism>
<comment type="subcellular location">
    <subcellularLocation>
        <location evidence="1">Cell membrane</location>
        <topology evidence="1">Multi-pass membrane protein</topology>
    </subcellularLocation>
</comment>
<evidence type="ECO:0000313" key="9">
    <source>
        <dbReference type="Proteomes" id="UP001303587"/>
    </source>
</evidence>
<dbReference type="Gene3D" id="1.20.81.30">
    <property type="entry name" value="Type II secretion system (T2SS), domain F"/>
    <property type="match status" value="1"/>
</dbReference>
<keyword evidence="9" id="KW-1185">Reference proteome</keyword>
<keyword evidence="3 6" id="KW-0812">Transmembrane</keyword>
<dbReference type="AlphaFoldDB" id="A0AA96V3P4"/>
<dbReference type="InterPro" id="IPR056569">
    <property type="entry name" value="ArlJ-like"/>
</dbReference>
<evidence type="ECO:0000256" key="4">
    <source>
        <dbReference type="ARBA" id="ARBA00022989"/>
    </source>
</evidence>
<dbReference type="PANTHER" id="PTHR35402">
    <property type="entry name" value="INTEGRAL MEMBRANE PROTEIN-RELATED"/>
    <property type="match status" value="1"/>
</dbReference>
<feature type="transmembrane region" description="Helical" evidence="6">
    <location>
        <begin position="274"/>
        <end position="293"/>
    </location>
</feature>
<name>A0AA96V3P4_9EURY</name>
<evidence type="ECO:0000313" key="8">
    <source>
        <dbReference type="EMBL" id="WNY24885.1"/>
    </source>
</evidence>
<dbReference type="EMBL" id="CP131060">
    <property type="protein sequence ID" value="WNY24885.1"/>
    <property type="molecule type" value="Genomic_DNA"/>
</dbReference>
<gene>
    <name evidence="8" type="ORF">MsAc7_04140</name>
</gene>
<keyword evidence="4 6" id="KW-1133">Transmembrane helix</keyword>
<accession>A0AA96V3P4</accession>
<feature type="transmembrane region" description="Helical" evidence="6">
    <location>
        <begin position="230"/>
        <end position="249"/>
    </location>
</feature>
<dbReference type="GeneID" id="89229533"/>
<reference evidence="8 9" key="1">
    <citation type="submission" date="2023-07" db="EMBL/GenBank/DDBJ databases">
        <title>Closed genoem sequence of Methanosarcinaceae archaeon Ac7.</title>
        <authorList>
            <person name="Poehlein A."/>
            <person name="Protasov E."/>
            <person name="Platt K."/>
            <person name="Reeh H."/>
            <person name="Daniel R."/>
            <person name="Brune A."/>
        </authorList>
    </citation>
    <scope>NUCLEOTIDE SEQUENCE [LARGE SCALE GENOMIC DNA]</scope>
    <source>
        <strain evidence="8 9">Ac7</strain>
    </source>
</reference>
<keyword evidence="2" id="KW-1003">Cell membrane</keyword>
<sequence>MKESNAFDTESSVLKKMKKRDKHGFWLDFFKNPSPFFENNPKYSPVIGLILVILLFSILALVSFLEPVSVSAFAPVSFSFETAAQYLEILVTVFLAVLFLPLIYFEEKRRKKIDFVEERIPGFLRDLSALVENGLTVQEALRDLSNPPNNFFLKEIQLMGFKMRSGIPFEKCLDDFGKRYHSKLIRRAASVIDIAEKSGGQMSLSVSSAAFDLQEFVNAQKERASRQNTYGAILFLSFFIFLGVSILLIRQFNSMYSAAESSSIFGSPESVSDMSVLICRLLLIQAFFLGLTAGKFKTGVMVTGLKYTVLLMVVVCVSFAAGTNVFR</sequence>